<dbReference type="InterPro" id="IPR020633">
    <property type="entry name" value="Thymidine_kinase_CS"/>
</dbReference>
<dbReference type="GO" id="GO:0005524">
    <property type="term" value="F:ATP binding"/>
    <property type="evidence" value="ECO:0007669"/>
    <property type="project" value="UniProtKB-KW"/>
</dbReference>
<dbReference type="EC" id="2.7.1.21" evidence="13"/>
<dbReference type="FunFam" id="3.40.50.300:FF:001270">
    <property type="entry name" value="Thymidine kinase"/>
    <property type="match status" value="1"/>
</dbReference>
<evidence type="ECO:0000313" key="15">
    <source>
        <dbReference type="Proteomes" id="UP000095287"/>
    </source>
</evidence>
<keyword evidence="2 13" id="KW-0237">DNA synthesis</keyword>
<keyword evidence="5 13" id="KW-0547">Nucleotide-binding</keyword>
<evidence type="ECO:0000256" key="14">
    <source>
        <dbReference type="RuleBase" id="RU004165"/>
    </source>
</evidence>
<dbReference type="SUPFAM" id="SSF52540">
    <property type="entry name" value="P-loop containing nucleoside triphosphate hydrolases"/>
    <property type="match status" value="1"/>
</dbReference>
<evidence type="ECO:0000256" key="8">
    <source>
        <dbReference type="ARBA" id="ARBA00022840"/>
    </source>
</evidence>
<dbReference type="AlphaFoldDB" id="A0A1I7YBT0"/>
<dbReference type="PIRSF" id="PIRSF035805">
    <property type="entry name" value="TK_cell"/>
    <property type="match status" value="1"/>
</dbReference>
<name>A0A1I7YBT0_9BILA</name>
<dbReference type="GO" id="GO:0046104">
    <property type="term" value="P:thymidine metabolic process"/>
    <property type="evidence" value="ECO:0007669"/>
    <property type="project" value="TreeGrafter"/>
</dbReference>
<dbReference type="Gene3D" id="3.30.60.20">
    <property type="match status" value="1"/>
</dbReference>
<feature type="binding site" evidence="12">
    <location>
        <position position="160"/>
    </location>
    <ligand>
        <name>substrate</name>
    </ligand>
</feature>
<dbReference type="PROSITE" id="PS00603">
    <property type="entry name" value="TK_CELLULAR_TYPE"/>
    <property type="match status" value="1"/>
</dbReference>
<keyword evidence="8 13" id="KW-0067">ATP-binding</keyword>
<dbReference type="InterPro" id="IPR027417">
    <property type="entry name" value="P-loop_NTPase"/>
</dbReference>
<evidence type="ECO:0000256" key="13">
    <source>
        <dbReference type="RuleBase" id="RU000544"/>
    </source>
</evidence>
<dbReference type="PANTHER" id="PTHR11441">
    <property type="entry name" value="THYMIDINE KINASE"/>
    <property type="match status" value="1"/>
</dbReference>
<evidence type="ECO:0000256" key="12">
    <source>
        <dbReference type="PIRSR" id="PIRSR035805-2"/>
    </source>
</evidence>
<dbReference type="Pfam" id="PF00265">
    <property type="entry name" value="TK"/>
    <property type="match status" value="1"/>
</dbReference>
<evidence type="ECO:0000256" key="1">
    <source>
        <dbReference type="ARBA" id="ARBA00007587"/>
    </source>
</evidence>
<proteinExistence type="inferred from homology"/>
<protein>
    <recommendedName>
        <fullName evidence="13">Thymidine kinase</fullName>
        <ecNumber evidence="13">2.7.1.21</ecNumber>
    </recommendedName>
</protein>
<comment type="catalytic activity">
    <reaction evidence="10">
        <text>thymidine + ATP = dTMP + ADP + H(+)</text>
        <dbReference type="Rhea" id="RHEA:19129"/>
        <dbReference type="ChEBI" id="CHEBI:15378"/>
        <dbReference type="ChEBI" id="CHEBI:17748"/>
        <dbReference type="ChEBI" id="CHEBI:30616"/>
        <dbReference type="ChEBI" id="CHEBI:63528"/>
        <dbReference type="ChEBI" id="CHEBI:456216"/>
        <dbReference type="EC" id="2.7.1.21"/>
    </reaction>
    <physiologicalReaction direction="left-to-right" evidence="10">
        <dbReference type="Rhea" id="RHEA:19130"/>
    </physiologicalReaction>
</comment>
<keyword evidence="3 13" id="KW-0808">Transferase</keyword>
<organism evidence="15 16">
    <name type="scientific">Steinernema glaseri</name>
    <dbReference type="NCBI Taxonomy" id="37863"/>
    <lineage>
        <taxon>Eukaryota</taxon>
        <taxon>Metazoa</taxon>
        <taxon>Ecdysozoa</taxon>
        <taxon>Nematoda</taxon>
        <taxon>Chromadorea</taxon>
        <taxon>Rhabditida</taxon>
        <taxon>Tylenchina</taxon>
        <taxon>Panagrolaimomorpha</taxon>
        <taxon>Strongyloidoidea</taxon>
        <taxon>Steinernematidae</taxon>
        <taxon>Steinernema</taxon>
    </lineage>
</organism>
<feature type="active site" description="Proton acceptor" evidence="11">
    <location>
        <position position="77"/>
    </location>
</feature>
<evidence type="ECO:0000256" key="9">
    <source>
        <dbReference type="ARBA" id="ARBA00046642"/>
    </source>
</evidence>
<dbReference type="SUPFAM" id="SSF57716">
    <property type="entry name" value="Glucocorticoid receptor-like (DNA-binding domain)"/>
    <property type="match status" value="1"/>
</dbReference>
<keyword evidence="6 13" id="KW-0418">Kinase</keyword>
<evidence type="ECO:0000256" key="2">
    <source>
        <dbReference type="ARBA" id="ARBA00022634"/>
    </source>
</evidence>
<keyword evidence="7" id="KW-0862">Zinc</keyword>
<evidence type="ECO:0000256" key="3">
    <source>
        <dbReference type="ARBA" id="ARBA00022679"/>
    </source>
</evidence>
<dbReference type="GO" id="GO:0042802">
    <property type="term" value="F:identical protein binding"/>
    <property type="evidence" value="ECO:0007669"/>
    <property type="project" value="UniProtKB-ARBA"/>
</dbReference>
<keyword evidence="15" id="KW-1185">Reference proteome</keyword>
<evidence type="ECO:0000256" key="5">
    <source>
        <dbReference type="ARBA" id="ARBA00022741"/>
    </source>
</evidence>
<comment type="subunit">
    <text evidence="9">Homotetramer. Tetramerization from dimerization is induced by ATP and increases catalytic efficiency due to a high affinity for thymidine. Tetramerization is inhibited by phosphorylation at Ser-13. Interacts (via the KEN box) with FZR1.</text>
</comment>
<evidence type="ECO:0000256" key="7">
    <source>
        <dbReference type="ARBA" id="ARBA00022833"/>
    </source>
</evidence>
<dbReference type="PANTHER" id="PTHR11441:SF0">
    <property type="entry name" value="THYMIDINE KINASE, CYTOSOLIC"/>
    <property type="match status" value="1"/>
</dbReference>
<dbReference type="Proteomes" id="UP000095287">
    <property type="component" value="Unplaced"/>
</dbReference>
<dbReference type="Gene3D" id="3.40.50.300">
    <property type="entry name" value="P-loop containing nucleotide triphosphate hydrolases"/>
    <property type="match status" value="1"/>
</dbReference>
<comment type="similarity">
    <text evidence="1 14">Belongs to the thymidine kinase family.</text>
</comment>
<evidence type="ECO:0000256" key="10">
    <source>
        <dbReference type="ARBA" id="ARBA00048113"/>
    </source>
</evidence>
<evidence type="ECO:0000256" key="11">
    <source>
        <dbReference type="PIRSR" id="PIRSR035805-1"/>
    </source>
</evidence>
<reference evidence="16" key="1">
    <citation type="submission" date="2016-11" db="UniProtKB">
        <authorList>
            <consortium name="WormBaseParasite"/>
        </authorList>
    </citation>
    <scope>IDENTIFICATION</scope>
</reference>
<dbReference type="GO" id="GO:0046872">
    <property type="term" value="F:metal ion binding"/>
    <property type="evidence" value="ECO:0007669"/>
    <property type="project" value="UniProtKB-KW"/>
</dbReference>
<dbReference type="WBParaSite" id="L893_g14524.t1">
    <property type="protein sequence ID" value="L893_g14524.t1"/>
    <property type="gene ID" value="L893_g14524"/>
</dbReference>
<dbReference type="InterPro" id="IPR001267">
    <property type="entry name" value="Thymidine_kinase"/>
</dbReference>
<dbReference type="GO" id="GO:0071897">
    <property type="term" value="P:DNA biosynthetic process"/>
    <property type="evidence" value="ECO:0007669"/>
    <property type="project" value="UniProtKB-KW"/>
</dbReference>
<evidence type="ECO:0000256" key="6">
    <source>
        <dbReference type="ARBA" id="ARBA00022777"/>
    </source>
</evidence>
<sequence length="209" mass="23508">MIVGPMFSGKSTELFRHMNRYELAGKKTVLVKYAKDDRYDSEMASTHDKRKMKALKAIRLCEVIDTIQDYQVIGVDEGQFFDDIVTYAEALANMGKTVIIAALDGDFRREPFPTITRLYALAEKVDKLSAVCRKCSYFASFTARTKPLDEVEVIGGVEMYEAMCRKCYNEAREKLYVENVPEGSGSSVSKRVAEDAINPSGVAIKRRNA</sequence>
<accession>A0A1I7YBT0</accession>
<evidence type="ECO:0000313" key="16">
    <source>
        <dbReference type="WBParaSite" id="L893_g14524.t1"/>
    </source>
</evidence>
<evidence type="ECO:0000256" key="4">
    <source>
        <dbReference type="ARBA" id="ARBA00022723"/>
    </source>
</evidence>
<dbReference type="GO" id="GO:0004797">
    <property type="term" value="F:thymidine kinase activity"/>
    <property type="evidence" value="ECO:0007669"/>
    <property type="project" value="UniProtKB-EC"/>
</dbReference>
<keyword evidence="4" id="KW-0479">Metal-binding</keyword>